<dbReference type="InterPro" id="IPR036873">
    <property type="entry name" value="Rhodanese-like_dom_sf"/>
</dbReference>
<evidence type="ECO:0000256" key="1">
    <source>
        <dbReference type="SAM" id="Phobius"/>
    </source>
</evidence>
<dbReference type="GO" id="GO:0016740">
    <property type="term" value="F:transferase activity"/>
    <property type="evidence" value="ECO:0007669"/>
    <property type="project" value="UniProtKB-KW"/>
</dbReference>
<name>A0A1M5HDR7_9FLAO</name>
<dbReference type="InterPro" id="IPR001763">
    <property type="entry name" value="Rhodanese-like_dom"/>
</dbReference>
<dbReference type="PANTHER" id="PTHR43031">
    <property type="entry name" value="FAD-DEPENDENT OXIDOREDUCTASE"/>
    <property type="match status" value="1"/>
</dbReference>
<dbReference type="Pfam" id="PF00581">
    <property type="entry name" value="Rhodanese"/>
    <property type="match status" value="1"/>
</dbReference>
<dbReference type="Proteomes" id="UP000184036">
    <property type="component" value="Unassembled WGS sequence"/>
</dbReference>
<dbReference type="AlphaFoldDB" id="A0A1M5HDR7"/>
<dbReference type="CDD" id="cd00158">
    <property type="entry name" value="RHOD"/>
    <property type="match status" value="1"/>
</dbReference>
<evidence type="ECO:0000313" key="4">
    <source>
        <dbReference type="Proteomes" id="UP000184036"/>
    </source>
</evidence>
<evidence type="ECO:0000259" key="2">
    <source>
        <dbReference type="PROSITE" id="PS50206"/>
    </source>
</evidence>
<evidence type="ECO:0000313" key="3">
    <source>
        <dbReference type="EMBL" id="SHG14095.1"/>
    </source>
</evidence>
<feature type="domain" description="Rhodanese" evidence="2">
    <location>
        <begin position="77"/>
        <end position="168"/>
    </location>
</feature>
<keyword evidence="1" id="KW-0812">Transmembrane</keyword>
<protein>
    <submittedName>
        <fullName evidence="3">Rhodanese-related sulfurtransferase</fullName>
    </submittedName>
</protein>
<dbReference type="NCBIfam" id="NF045521">
    <property type="entry name" value="rhoda_near_glyco"/>
    <property type="match status" value="1"/>
</dbReference>
<feature type="transmembrane region" description="Helical" evidence="1">
    <location>
        <begin position="36"/>
        <end position="55"/>
    </location>
</feature>
<keyword evidence="1" id="KW-1133">Transmembrane helix</keyword>
<keyword evidence="4" id="KW-1185">Reference proteome</keyword>
<dbReference type="EMBL" id="FQWE01000005">
    <property type="protein sequence ID" value="SHG14095.1"/>
    <property type="molecule type" value="Genomic_DNA"/>
</dbReference>
<accession>A0A1M5HDR7</accession>
<organism evidence="3 4">
    <name type="scientific">Flavobacterium segetis</name>
    <dbReference type="NCBI Taxonomy" id="271157"/>
    <lineage>
        <taxon>Bacteria</taxon>
        <taxon>Pseudomonadati</taxon>
        <taxon>Bacteroidota</taxon>
        <taxon>Flavobacteriia</taxon>
        <taxon>Flavobacteriales</taxon>
        <taxon>Flavobacteriaceae</taxon>
        <taxon>Flavobacterium</taxon>
    </lineage>
</organism>
<keyword evidence="1" id="KW-0472">Membrane</keyword>
<reference evidence="4" key="1">
    <citation type="submission" date="2016-11" db="EMBL/GenBank/DDBJ databases">
        <authorList>
            <person name="Varghese N."/>
            <person name="Submissions S."/>
        </authorList>
    </citation>
    <scope>NUCLEOTIDE SEQUENCE [LARGE SCALE GENOMIC DNA]</scope>
    <source>
        <strain evidence="4">DSM 19741</strain>
    </source>
</reference>
<proteinExistence type="predicted"/>
<dbReference type="PANTHER" id="PTHR43031:SF1">
    <property type="entry name" value="PYRIDINE NUCLEOTIDE-DISULPHIDE OXIDOREDUCTASE"/>
    <property type="match status" value="1"/>
</dbReference>
<dbReference type="SMART" id="SM00450">
    <property type="entry name" value="RHOD"/>
    <property type="match status" value="1"/>
</dbReference>
<dbReference type="STRING" id="271157.SAMN05444396_10536"/>
<sequence>MNLGVHSKRIKIIQERKKTFKHLIKYISLKKNNMRLYLYFIICVFSITINAQSSIPKVLEKLNNRTVPYIYVKELSEKKNLVFLDAREPKEFKVSHIYGSIPVGFDHFKSKNVTSKIKNKKTTLIVYCSIGVRSEKIGERLQKLGYKNVFNLYGGIFEYKNSGGNVVNVQNKVTDSVHTYNKLWSAYLIKGIKVYEK</sequence>
<dbReference type="SUPFAM" id="SSF52821">
    <property type="entry name" value="Rhodanese/Cell cycle control phosphatase"/>
    <property type="match status" value="1"/>
</dbReference>
<keyword evidence="3" id="KW-0808">Transferase</keyword>
<dbReference type="PROSITE" id="PS50206">
    <property type="entry name" value="RHODANESE_3"/>
    <property type="match status" value="1"/>
</dbReference>
<dbReference type="Gene3D" id="3.40.250.10">
    <property type="entry name" value="Rhodanese-like domain"/>
    <property type="match status" value="1"/>
</dbReference>
<gene>
    <name evidence="3" type="ORF">SAMN05444396_10536</name>
</gene>
<dbReference type="InterPro" id="IPR050229">
    <property type="entry name" value="GlpE_sulfurtransferase"/>
</dbReference>